<feature type="domain" description="Fibronectin type-III" evidence="3">
    <location>
        <begin position="49"/>
        <end position="119"/>
    </location>
</feature>
<feature type="compositionally biased region" description="Polar residues" evidence="1">
    <location>
        <begin position="26"/>
        <end position="46"/>
    </location>
</feature>
<keyword evidence="2" id="KW-0732">Signal</keyword>
<sequence length="325" mass="35886">MKRIFHYAATAMSIMAVAIFASCNPESNGTDSPNKPNEGSENNNGETVRLATPKLREVSSTNTSIVLEWDAVENAASYAYRVDEADEKSTDALTVEISSLAPGVEHVIEVRAVAPAGSQYRNSTWASYPFYREPEIVDPQESLQSWLGEYDVVSESTLQIEGYGNITKYTLLEGQQMEFTISIEPSYYEDMVRIYGMTSIDETWYAVAAHLTDENGNVLANELAPVLDYEITTSTEGYSVKWFAIGQLETAESPEIISGCEYPFYLTDNGDGTYEFTPLTGKTSTGVSFTVLATDMFADQGTSVGMFYDTWPVNLPAGKWTLTKK</sequence>
<gene>
    <name evidence="4" type="ORF">IAC04_07010</name>
</gene>
<accession>A0A9D2K9S4</accession>
<feature type="region of interest" description="Disordered" evidence="1">
    <location>
        <begin position="26"/>
        <end position="50"/>
    </location>
</feature>
<dbReference type="InterPro" id="IPR036116">
    <property type="entry name" value="FN3_sf"/>
</dbReference>
<feature type="chain" id="PRO_5038910338" description="Fibronectin type-III domain-containing protein" evidence="2">
    <location>
        <begin position="22"/>
        <end position="325"/>
    </location>
</feature>
<evidence type="ECO:0000259" key="3">
    <source>
        <dbReference type="SMART" id="SM00060"/>
    </source>
</evidence>
<evidence type="ECO:0000256" key="1">
    <source>
        <dbReference type="SAM" id="MobiDB-lite"/>
    </source>
</evidence>
<protein>
    <recommendedName>
        <fullName evidence="3">Fibronectin type-III domain-containing protein</fullName>
    </recommendedName>
</protein>
<dbReference type="Gene3D" id="2.60.40.10">
    <property type="entry name" value="Immunoglobulins"/>
    <property type="match status" value="1"/>
</dbReference>
<name>A0A9D2K9S4_9BACT</name>
<evidence type="ECO:0000313" key="4">
    <source>
        <dbReference type="EMBL" id="HIZ86224.1"/>
    </source>
</evidence>
<dbReference type="InterPro" id="IPR013783">
    <property type="entry name" value="Ig-like_fold"/>
</dbReference>
<feature type="signal peptide" evidence="2">
    <location>
        <begin position="1"/>
        <end position="21"/>
    </location>
</feature>
<organism evidence="4 5">
    <name type="scientific">Candidatus Coprenecus stercoravium</name>
    <dbReference type="NCBI Taxonomy" id="2840735"/>
    <lineage>
        <taxon>Bacteria</taxon>
        <taxon>Pseudomonadati</taxon>
        <taxon>Bacteroidota</taxon>
        <taxon>Bacteroidia</taxon>
        <taxon>Bacteroidales</taxon>
        <taxon>Rikenellaceae</taxon>
        <taxon>Rikenellaceae incertae sedis</taxon>
        <taxon>Candidatus Coprenecus</taxon>
    </lineage>
</organism>
<reference evidence="4" key="1">
    <citation type="journal article" date="2021" name="PeerJ">
        <title>Extensive microbial diversity within the chicken gut microbiome revealed by metagenomics and culture.</title>
        <authorList>
            <person name="Gilroy R."/>
            <person name="Ravi A."/>
            <person name="Getino M."/>
            <person name="Pursley I."/>
            <person name="Horton D.L."/>
            <person name="Alikhan N.F."/>
            <person name="Baker D."/>
            <person name="Gharbi K."/>
            <person name="Hall N."/>
            <person name="Watson M."/>
            <person name="Adriaenssens E.M."/>
            <person name="Foster-Nyarko E."/>
            <person name="Jarju S."/>
            <person name="Secka A."/>
            <person name="Antonio M."/>
            <person name="Oren A."/>
            <person name="Chaudhuri R.R."/>
            <person name="La Ragione R."/>
            <person name="Hildebrand F."/>
            <person name="Pallen M.J."/>
        </authorList>
    </citation>
    <scope>NUCLEOTIDE SEQUENCE</scope>
    <source>
        <strain evidence="4">Gambia16-554</strain>
    </source>
</reference>
<evidence type="ECO:0000256" key="2">
    <source>
        <dbReference type="SAM" id="SignalP"/>
    </source>
</evidence>
<dbReference type="PROSITE" id="PS51257">
    <property type="entry name" value="PROKAR_LIPOPROTEIN"/>
    <property type="match status" value="1"/>
</dbReference>
<proteinExistence type="predicted"/>
<comment type="caution">
    <text evidence="4">The sequence shown here is derived from an EMBL/GenBank/DDBJ whole genome shotgun (WGS) entry which is preliminary data.</text>
</comment>
<dbReference type="Proteomes" id="UP000824115">
    <property type="component" value="Unassembled WGS sequence"/>
</dbReference>
<dbReference type="AlphaFoldDB" id="A0A9D2K9S4"/>
<dbReference type="EMBL" id="DXAW01000117">
    <property type="protein sequence ID" value="HIZ86224.1"/>
    <property type="molecule type" value="Genomic_DNA"/>
</dbReference>
<dbReference type="SMART" id="SM00060">
    <property type="entry name" value="FN3"/>
    <property type="match status" value="1"/>
</dbReference>
<evidence type="ECO:0000313" key="5">
    <source>
        <dbReference type="Proteomes" id="UP000824115"/>
    </source>
</evidence>
<reference evidence="4" key="2">
    <citation type="submission" date="2021-04" db="EMBL/GenBank/DDBJ databases">
        <authorList>
            <person name="Gilroy R."/>
        </authorList>
    </citation>
    <scope>NUCLEOTIDE SEQUENCE</scope>
    <source>
        <strain evidence="4">Gambia16-554</strain>
    </source>
</reference>
<dbReference type="InterPro" id="IPR003961">
    <property type="entry name" value="FN3_dom"/>
</dbReference>
<dbReference type="SUPFAM" id="SSF49265">
    <property type="entry name" value="Fibronectin type III"/>
    <property type="match status" value="1"/>
</dbReference>